<dbReference type="PANTHER" id="PTHR10724:SF10">
    <property type="entry name" value="S1 RNA-BINDING DOMAIN-CONTAINING PROTEIN 1"/>
    <property type="match status" value="1"/>
</dbReference>
<keyword evidence="4" id="KW-1185">Reference proteome</keyword>
<dbReference type="InterPro" id="IPR010994">
    <property type="entry name" value="RuvA_2-like"/>
</dbReference>
<evidence type="ECO:0000313" key="3">
    <source>
        <dbReference type="EMBL" id="SDV51403.1"/>
    </source>
</evidence>
<feature type="compositionally biased region" description="Basic and acidic residues" evidence="1">
    <location>
        <begin position="766"/>
        <end position="777"/>
    </location>
</feature>
<evidence type="ECO:0000313" key="4">
    <source>
        <dbReference type="Proteomes" id="UP000243719"/>
    </source>
</evidence>
<dbReference type="InterPro" id="IPR050437">
    <property type="entry name" value="Ribos_protein_bS1-like"/>
</dbReference>
<feature type="domain" description="S1 motif" evidence="2">
    <location>
        <begin position="656"/>
        <end position="725"/>
    </location>
</feature>
<dbReference type="InterPro" id="IPR023319">
    <property type="entry name" value="Tex-like_HTH_dom_sf"/>
</dbReference>
<dbReference type="OrthoDB" id="9804714at2"/>
<reference evidence="4" key="1">
    <citation type="submission" date="2016-09" db="EMBL/GenBank/DDBJ databases">
        <authorList>
            <person name="Varghese N."/>
            <person name="Submissions S."/>
        </authorList>
    </citation>
    <scope>NUCLEOTIDE SEQUENCE [LARGE SCALE GENOMIC DNA]</scope>
    <source>
        <strain evidence="4">JS23</strain>
    </source>
</reference>
<dbReference type="GO" id="GO:0003735">
    <property type="term" value="F:structural constituent of ribosome"/>
    <property type="evidence" value="ECO:0007669"/>
    <property type="project" value="TreeGrafter"/>
</dbReference>
<dbReference type="GO" id="GO:0006139">
    <property type="term" value="P:nucleobase-containing compound metabolic process"/>
    <property type="evidence" value="ECO:0007669"/>
    <property type="project" value="InterPro"/>
</dbReference>
<dbReference type="STRING" id="1770053.SAMN05216551_11711"/>
<dbReference type="Gene3D" id="3.30.420.140">
    <property type="entry name" value="YqgF/RNase H-like domain"/>
    <property type="match status" value="1"/>
</dbReference>
<feature type="region of interest" description="Disordered" evidence="1">
    <location>
        <begin position="726"/>
        <end position="792"/>
    </location>
</feature>
<evidence type="ECO:0000259" key="2">
    <source>
        <dbReference type="PROSITE" id="PS50126"/>
    </source>
</evidence>
<dbReference type="SUPFAM" id="SSF47781">
    <property type="entry name" value="RuvA domain 2-like"/>
    <property type="match status" value="2"/>
</dbReference>
<dbReference type="CDD" id="cd05685">
    <property type="entry name" value="S1_Tex"/>
    <property type="match status" value="1"/>
</dbReference>
<evidence type="ECO:0000256" key="1">
    <source>
        <dbReference type="SAM" id="MobiDB-lite"/>
    </source>
</evidence>
<dbReference type="InterPro" id="IPR032639">
    <property type="entry name" value="Tex_YqgF"/>
</dbReference>
<dbReference type="InterPro" id="IPR023323">
    <property type="entry name" value="Tex-like_dom_sf"/>
</dbReference>
<dbReference type="PROSITE" id="PS50126">
    <property type="entry name" value="S1"/>
    <property type="match status" value="1"/>
</dbReference>
<dbReference type="FunFam" id="1.10.10.650:FF:000001">
    <property type="entry name" value="S1 RNA-binding domain 1"/>
    <property type="match status" value="1"/>
</dbReference>
<dbReference type="FunFam" id="2.40.50.140:FF:000051">
    <property type="entry name" value="RNA-binding transcriptional accessory protein"/>
    <property type="match status" value="1"/>
</dbReference>
<organism evidence="3 4">
    <name type="scientific">Chitinasiproducens palmae</name>
    <dbReference type="NCBI Taxonomy" id="1770053"/>
    <lineage>
        <taxon>Bacteria</taxon>
        <taxon>Pseudomonadati</taxon>
        <taxon>Pseudomonadota</taxon>
        <taxon>Betaproteobacteria</taxon>
        <taxon>Burkholderiales</taxon>
        <taxon>Burkholderiaceae</taxon>
        <taxon>Chitinasiproducens</taxon>
    </lineage>
</organism>
<dbReference type="Pfam" id="PF22706">
    <property type="entry name" value="Tex_central_region"/>
    <property type="match status" value="1"/>
</dbReference>
<dbReference type="FunFam" id="3.30.420.140:FF:000001">
    <property type="entry name" value="RNA-binding transcriptional accessory protein"/>
    <property type="match status" value="1"/>
</dbReference>
<dbReference type="InterPro" id="IPR018974">
    <property type="entry name" value="Tex-like_N"/>
</dbReference>
<dbReference type="GO" id="GO:0003729">
    <property type="term" value="F:mRNA binding"/>
    <property type="evidence" value="ECO:0007669"/>
    <property type="project" value="TreeGrafter"/>
</dbReference>
<dbReference type="RefSeq" id="WP_091913024.1">
    <property type="nucleotide sequence ID" value="NZ_FNLO01000017.1"/>
</dbReference>
<dbReference type="InterPro" id="IPR003029">
    <property type="entry name" value="S1_domain"/>
</dbReference>
<dbReference type="GO" id="GO:0006412">
    <property type="term" value="P:translation"/>
    <property type="evidence" value="ECO:0007669"/>
    <property type="project" value="TreeGrafter"/>
</dbReference>
<dbReference type="FunFam" id="1.10.150.310:FF:000001">
    <property type="entry name" value="RNA-binding transcriptional accessory protein"/>
    <property type="match status" value="1"/>
</dbReference>
<dbReference type="Gene3D" id="1.10.150.310">
    <property type="entry name" value="Tex RuvX-like domain-like"/>
    <property type="match status" value="1"/>
</dbReference>
<dbReference type="Pfam" id="PF00575">
    <property type="entry name" value="S1"/>
    <property type="match status" value="1"/>
</dbReference>
<dbReference type="Gene3D" id="2.40.50.140">
    <property type="entry name" value="Nucleic acid-binding proteins"/>
    <property type="match status" value="1"/>
</dbReference>
<dbReference type="SMART" id="SM00316">
    <property type="entry name" value="S1"/>
    <property type="match status" value="1"/>
</dbReference>
<dbReference type="Pfam" id="PF17674">
    <property type="entry name" value="HHH_9"/>
    <property type="match status" value="1"/>
</dbReference>
<dbReference type="Pfam" id="PF09371">
    <property type="entry name" value="Tex_N"/>
    <property type="match status" value="1"/>
</dbReference>
<dbReference type="InterPro" id="IPR006641">
    <property type="entry name" value="YqgF/RNaseH-like_dom"/>
</dbReference>
<dbReference type="SMART" id="SM00732">
    <property type="entry name" value="YqgFc"/>
    <property type="match status" value="1"/>
</dbReference>
<dbReference type="Gene3D" id="1.10.3500.10">
    <property type="entry name" value="Tex N-terminal region-like"/>
    <property type="match status" value="1"/>
</dbReference>
<dbReference type="InterPro" id="IPR012340">
    <property type="entry name" value="NA-bd_OB-fold"/>
</dbReference>
<accession>A0A1H2PVN6</accession>
<dbReference type="Gene3D" id="1.10.10.650">
    <property type="entry name" value="RuvA domain 2-like"/>
    <property type="match status" value="1"/>
</dbReference>
<dbReference type="Pfam" id="PF12836">
    <property type="entry name" value="HHH_3"/>
    <property type="match status" value="1"/>
</dbReference>
<dbReference type="InterPro" id="IPR041692">
    <property type="entry name" value="HHH_9"/>
</dbReference>
<dbReference type="InterPro" id="IPR044146">
    <property type="entry name" value="S1_Tex"/>
</dbReference>
<dbReference type="Pfam" id="PF16921">
    <property type="entry name" value="Tex_YqgF"/>
    <property type="match status" value="1"/>
</dbReference>
<dbReference type="SUPFAM" id="SSF158832">
    <property type="entry name" value="Tex N-terminal region-like"/>
    <property type="match status" value="1"/>
</dbReference>
<dbReference type="InterPro" id="IPR012337">
    <property type="entry name" value="RNaseH-like_sf"/>
</dbReference>
<dbReference type="SUPFAM" id="SSF53098">
    <property type="entry name" value="Ribonuclease H-like"/>
    <property type="match status" value="1"/>
</dbReference>
<proteinExistence type="predicted"/>
<gene>
    <name evidence="3" type="ORF">SAMN05216551_11711</name>
</gene>
<sequence length="792" mass="86079">MTDTFDNKIVSQIAAELAVAPRQVAAAVQLLDDGATVPFIARYRKEVTGNLDDVQLRHLDERLVYLRELEERRSAVRQSIDEQGKLTGELAAAIDAAASKQTLEDLYLPYRPKRRSRAQIAREAGLEPLADALLGDPRNDPAGLALQYVDAARGVADGRAALDGARDILAERFAETAEVLAALREDLWRRGVVRSTVVEGRERDEDEKFRDYYDYEERIASIPSHRALALFRGRNLGILAAKLGLGEALDAQTPHPMELAIAERVGIVQDGRPADKWLGDVCRWCWRVKLQPALENELLQRLRDTAESDAIQVFARNLKDLLLAAPAGPKAVIGLDPGLRTGVKVAAVDRTGKLLATDTIYPHEPRRDWDGAIARLARLAAQTGAELISIGNGTASRETDRLAAELMRLHPQLGLKKIVVSEAGASVYSASEFASRELPELDVSLRGAVSIARRLQDPLAELVKIDPKAIGVGQYQHDVNQRELARALDATVEDCVNAVGVDVNTASAALLARVSGLNTTLARNIVDYRDANGAFRTRTALRKVPRLGDKTFEQAAGFLRINQGDDPLDRSAVHPEAYPVVQKILAAVGRTVDQLLGDRAQLTRLSPQAFVDERFGLPTVRDILVELEKPGRDPRPEFKTAVFDEAVTTVADLEPGMVLEGVVSNVAAFGAFVDIGVHQDGLVHVSAMSTRFVRDPHEVVKAGQIVRVKVMEVDVKRQRIGLTMRLDDEPGAAGGAAGPGAERRRDGQDRGQPGAQRSGQGARGRSGRDGRDGRESTGESAMAAAFAKLRGK</sequence>
<dbReference type="InterPro" id="IPR055179">
    <property type="entry name" value="Tex-like_central_region"/>
</dbReference>
<dbReference type="AlphaFoldDB" id="A0A1H2PVN6"/>
<feature type="compositionally biased region" description="Low complexity" evidence="1">
    <location>
        <begin position="750"/>
        <end position="760"/>
    </location>
</feature>
<name>A0A1H2PVN6_9BURK</name>
<dbReference type="EMBL" id="FNLO01000017">
    <property type="protein sequence ID" value="SDV51403.1"/>
    <property type="molecule type" value="Genomic_DNA"/>
</dbReference>
<dbReference type="SUPFAM" id="SSF50249">
    <property type="entry name" value="Nucleic acid-binding proteins"/>
    <property type="match status" value="1"/>
</dbReference>
<dbReference type="PANTHER" id="PTHR10724">
    <property type="entry name" value="30S RIBOSOMAL PROTEIN S1"/>
    <property type="match status" value="1"/>
</dbReference>
<dbReference type="Proteomes" id="UP000243719">
    <property type="component" value="Unassembled WGS sequence"/>
</dbReference>
<protein>
    <recommendedName>
        <fullName evidence="2">S1 motif domain-containing protein</fullName>
    </recommendedName>
</protein>
<dbReference type="GO" id="GO:0005829">
    <property type="term" value="C:cytosol"/>
    <property type="evidence" value="ECO:0007669"/>
    <property type="project" value="TreeGrafter"/>
</dbReference>
<dbReference type="InterPro" id="IPR037027">
    <property type="entry name" value="YqgF/RNaseH-like_dom_sf"/>
</dbReference>